<evidence type="ECO:0000256" key="1">
    <source>
        <dbReference type="SAM" id="MobiDB-lite"/>
    </source>
</evidence>
<keyword evidence="3" id="KW-1185">Reference proteome</keyword>
<evidence type="ECO:0000313" key="2">
    <source>
        <dbReference type="EMBL" id="OSX65765.1"/>
    </source>
</evidence>
<dbReference type="Proteomes" id="UP000194127">
    <property type="component" value="Unassembled WGS sequence"/>
</dbReference>
<dbReference type="RefSeq" id="XP_024342559.1">
    <property type="nucleotide sequence ID" value="XM_024476761.1"/>
</dbReference>
<protein>
    <submittedName>
        <fullName evidence="2">Uncharacterized protein</fullName>
    </submittedName>
</protein>
<feature type="region of interest" description="Disordered" evidence="1">
    <location>
        <begin position="66"/>
        <end position="85"/>
    </location>
</feature>
<gene>
    <name evidence="2" type="ORF">POSPLADRAFT_1031033</name>
</gene>
<feature type="compositionally biased region" description="Basic and acidic residues" evidence="1">
    <location>
        <begin position="369"/>
        <end position="380"/>
    </location>
</feature>
<name>A0A1X6NAU8_9APHY</name>
<proteinExistence type="predicted"/>
<feature type="region of interest" description="Disordered" evidence="1">
    <location>
        <begin position="365"/>
        <end position="397"/>
    </location>
</feature>
<organism evidence="2 3">
    <name type="scientific">Postia placenta MAD-698-R-SB12</name>
    <dbReference type="NCBI Taxonomy" id="670580"/>
    <lineage>
        <taxon>Eukaryota</taxon>
        <taxon>Fungi</taxon>
        <taxon>Dikarya</taxon>
        <taxon>Basidiomycota</taxon>
        <taxon>Agaricomycotina</taxon>
        <taxon>Agaricomycetes</taxon>
        <taxon>Polyporales</taxon>
        <taxon>Adustoporiaceae</taxon>
        <taxon>Rhodonia</taxon>
    </lineage>
</organism>
<accession>A0A1X6NAU8</accession>
<dbReference type="AlphaFoldDB" id="A0A1X6NAU8"/>
<dbReference type="GeneID" id="36321712"/>
<dbReference type="EMBL" id="KZ110592">
    <property type="protein sequence ID" value="OSX65765.1"/>
    <property type="molecule type" value="Genomic_DNA"/>
</dbReference>
<sequence length="441" mass="51219">MDASHDRIVVAVYFDELHNWEMYQVQSPYIHAPRPRLHTESFRTILEGEWSMEKYYSTSCSSEMTTNEHSETVRPAEQSTPWTGESSVEWNHAAFPYEEQWRHVQREIQYSALCGTHSYDQNGIQEHRYEGCWNEYIRPNGLVTSDIDMHSHRGGVHPVESGASQVDGYYTQEDHHPNTNVGWYLLPTRDGWYYGDETRRRSEQMQWAQCRQEIRKIENGGVYQEGRHRAEYLQREVEAQGWISEGNSPSEVGWYPLPGGGRYWGNKDRHHGEEPPVQCQVEGAWDNDVKKSFNDAHSRDTTPDNERQRELMCNQVTLACEDNHEPVPFVQHRMFEQRTPSRPVLGPMKGLVDIVRALTGQTPLASGEHTADCHEEGHIPDEEDIPEEEASRSIEPSTEVRMNSVLVIASPRNTKRTDTCPYTRRRRCFQSRFGHRLRDGC</sequence>
<reference evidence="2 3" key="1">
    <citation type="submission" date="2017-04" db="EMBL/GenBank/DDBJ databases">
        <title>Genome Sequence of the Model Brown-Rot Fungus Postia placenta SB12.</title>
        <authorList>
            <consortium name="DOE Joint Genome Institute"/>
            <person name="Gaskell J."/>
            <person name="Kersten P."/>
            <person name="Larrondo L.F."/>
            <person name="Canessa P."/>
            <person name="Martinez D."/>
            <person name="Hibbett D."/>
            <person name="Schmoll M."/>
            <person name="Kubicek C.P."/>
            <person name="Martinez A.T."/>
            <person name="Yadav J."/>
            <person name="Master E."/>
            <person name="Magnuson J.K."/>
            <person name="James T."/>
            <person name="Yaver D."/>
            <person name="Berka R."/>
            <person name="Labutti K."/>
            <person name="Lipzen A."/>
            <person name="Aerts A."/>
            <person name="Barry K."/>
            <person name="Henrissat B."/>
            <person name="Blanchette R."/>
            <person name="Grigoriev I."/>
            <person name="Cullen D."/>
        </authorList>
    </citation>
    <scope>NUCLEOTIDE SEQUENCE [LARGE SCALE GENOMIC DNA]</scope>
    <source>
        <strain evidence="2 3">MAD-698-R-SB12</strain>
    </source>
</reference>
<evidence type="ECO:0000313" key="3">
    <source>
        <dbReference type="Proteomes" id="UP000194127"/>
    </source>
</evidence>